<dbReference type="InterPro" id="IPR047142">
    <property type="entry name" value="OryJ/VirC-like"/>
</dbReference>
<keyword evidence="4" id="KW-1185">Reference proteome</keyword>
<organism evidence="3 4">
    <name type="scientific">Hyaloscypha variabilis (strain UAMH 11265 / GT02V1 / F)</name>
    <name type="common">Meliniomyces variabilis</name>
    <dbReference type="NCBI Taxonomy" id="1149755"/>
    <lineage>
        <taxon>Eukaryota</taxon>
        <taxon>Fungi</taxon>
        <taxon>Dikarya</taxon>
        <taxon>Ascomycota</taxon>
        <taxon>Pezizomycotina</taxon>
        <taxon>Leotiomycetes</taxon>
        <taxon>Helotiales</taxon>
        <taxon>Hyaloscyphaceae</taxon>
        <taxon>Hyaloscypha</taxon>
        <taxon>Hyaloscypha variabilis</taxon>
    </lineage>
</organism>
<accession>A0A2J6R354</accession>
<evidence type="ECO:0000313" key="4">
    <source>
        <dbReference type="Proteomes" id="UP000235786"/>
    </source>
</evidence>
<feature type="domain" description="Cupin type-2" evidence="2">
    <location>
        <begin position="93"/>
        <end position="160"/>
    </location>
</feature>
<dbReference type="InterPro" id="IPR013096">
    <property type="entry name" value="Cupin_2"/>
</dbReference>
<name>A0A2J6R354_HYAVF</name>
<dbReference type="EMBL" id="KZ613957">
    <property type="protein sequence ID" value="PMD32957.1"/>
    <property type="molecule type" value="Genomic_DNA"/>
</dbReference>
<feature type="region of interest" description="Disordered" evidence="1">
    <location>
        <begin position="1"/>
        <end position="44"/>
    </location>
</feature>
<dbReference type="Proteomes" id="UP000235786">
    <property type="component" value="Unassembled WGS sequence"/>
</dbReference>
<evidence type="ECO:0000259" key="2">
    <source>
        <dbReference type="Pfam" id="PF07883"/>
    </source>
</evidence>
<dbReference type="PANTHER" id="PTHR36156">
    <property type="entry name" value="SLR2101 PROTEIN"/>
    <property type="match status" value="1"/>
</dbReference>
<dbReference type="SUPFAM" id="SSF51182">
    <property type="entry name" value="RmlC-like cupins"/>
    <property type="match status" value="1"/>
</dbReference>
<proteinExistence type="predicted"/>
<evidence type="ECO:0000256" key="1">
    <source>
        <dbReference type="SAM" id="MobiDB-lite"/>
    </source>
</evidence>
<dbReference type="OrthoDB" id="5840532at2759"/>
<gene>
    <name evidence="3" type="ORF">L207DRAFT_518345</name>
</gene>
<dbReference type="InterPro" id="IPR011051">
    <property type="entry name" value="RmlC_Cupin_sf"/>
</dbReference>
<protein>
    <recommendedName>
        <fullName evidence="2">Cupin type-2 domain-containing protein</fullName>
    </recommendedName>
</protein>
<dbReference type="Pfam" id="PF07883">
    <property type="entry name" value="Cupin_2"/>
    <property type="match status" value="1"/>
</dbReference>
<dbReference type="CDD" id="cd02231">
    <property type="entry name" value="cupin_BLL6423-like"/>
    <property type="match status" value="1"/>
</dbReference>
<dbReference type="Gene3D" id="2.60.120.10">
    <property type="entry name" value="Jelly Rolls"/>
    <property type="match status" value="1"/>
</dbReference>
<dbReference type="PANTHER" id="PTHR36156:SF2">
    <property type="entry name" value="CUPIN TYPE-2 DOMAIN-CONTAINING PROTEIN"/>
    <property type="match status" value="1"/>
</dbReference>
<dbReference type="InterPro" id="IPR014710">
    <property type="entry name" value="RmlC-like_jellyroll"/>
</dbReference>
<feature type="compositionally biased region" description="Polar residues" evidence="1">
    <location>
        <begin position="15"/>
        <end position="28"/>
    </location>
</feature>
<dbReference type="AlphaFoldDB" id="A0A2J6R354"/>
<sequence length="176" mass="18725">MASPTPLPPVKRHITLNSPTNPQASSFIPNDATPPTQPIGPGSQLTYIYSSPPSFSIDKNTDLEHHNKTTAGAFPAAGGSACVIVDSAPNLEGAEGPMHKTQSLDYIVVLEGELELSLYGGEGKEVERKTVKRGDVVVQRACMHTWKNLSKTEHARMVCVAVGSEGAVEGGMEFLQ</sequence>
<evidence type="ECO:0000313" key="3">
    <source>
        <dbReference type="EMBL" id="PMD32957.1"/>
    </source>
</evidence>
<reference evidence="3 4" key="1">
    <citation type="submission" date="2016-04" db="EMBL/GenBank/DDBJ databases">
        <title>A degradative enzymes factory behind the ericoid mycorrhizal symbiosis.</title>
        <authorList>
            <consortium name="DOE Joint Genome Institute"/>
            <person name="Martino E."/>
            <person name="Morin E."/>
            <person name="Grelet G."/>
            <person name="Kuo A."/>
            <person name="Kohler A."/>
            <person name="Daghino S."/>
            <person name="Barry K."/>
            <person name="Choi C."/>
            <person name="Cichocki N."/>
            <person name="Clum A."/>
            <person name="Copeland A."/>
            <person name="Hainaut M."/>
            <person name="Haridas S."/>
            <person name="Labutti K."/>
            <person name="Lindquist E."/>
            <person name="Lipzen A."/>
            <person name="Khouja H.-R."/>
            <person name="Murat C."/>
            <person name="Ohm R."/>
            <person name="Olson A."/>
            <person name="Spatafora J."/>
            <person name="Veneault-Fourrey C."/>
            <person name="Henrissat B."/>
            <person name="Grigoriev I."/>
            <person name="Martin F."/>
            <person name="Perotto S."/>
        </authorList>
    </citation>
    <scope>NUCLEOTIDE SEQUENCE [LARGE SCALE GENOMIC DNA]</scope>
    <source>
        <strain evidence="3 4">F</strain>
    </source>
</reference>